<keyword evidence="2" id="KW-1185">Reference proteome</keyword>
<gene>
    <name evidence="1" type="ORF">F4695_001653</name>
</gene>
<dbReference type="RefSeq" id="WP_062460856.1">
    <property type="nucleotide sequence ID" value="NZ_JACHBU010000003.1"/>
</dbReference>
<name>A0A7X0JIM6_9HYPH</name>
<accession>A0A7X0JIM6</accession>
<dbReference type="AlphaFoldDB" id="A0A7X0JIM6"/>
<proteinExistence type="predicted"/>
<reference evidence="1 2" key="1">
    <citation type="submission" date="2020-08" db="EMBL/GenBank/DDBJ databases">
        <title>The Agave Microbiome: Exploring the role of microbial communities in plant adaptations to desert environments.</title>
        <authorList>
            <person name="Partida-Martinez L.P."/>
        </authorList>
    </citation>
    <scope>NUCLEOTIDE SEQUENCE [LARGE SCALE GENOMIC DNA]</scope>
    <source>
        <strain evidence="1 2">AS3.12</strain>
    </source>
</reference>
<sequence length="73" mass="8325">MTYSKPDIDAIAKAVADTPRRDNTAYHEAMAQARRAFEEAQAAFGEQSVQLKMKTKIKRNGDHVVKWTFKRAK</sequence>
<organism evidence="1 2">
    <name type="scientific">Rhizobium soli</name>
    <dbReference type="NCBI Taxonomy" id="424798"/>
    <lineage>
        <taxon>Bacteria</taxon>
        <taxon>Pseudomonadati</taxon>
        <taxon>Pseudomonadota</taxon>
        <taxon>Alphaproteobacteria</taxon>
        <taxon>Hyphomicrobiales</taxon>
        <taxon>Rhizobiaceae</taxon>
        <taxon>Rhizobium/Agrobacterium group</taxon>
        <taxon>Rhizobium</taxon>
    </lineage>
</organism>
<evidence type="ECO:0000313" key="2">
    <source>
        <dbReference type="Proteomes" id="UP000585437"/>
    </source>
</evidence>
<dbReference type="Proteomes" id="UP000585437">
    <property type="component" value="Unassembled WGS sequence"/>
</dbReference>
<comment type="caution">
    <text evidence="1">The sequence shown here is derived from an EMBL/GenBank/DDBJ whole genome shotgun (WGS) entry which is preliminary data.</text>
</comment>
<evidence type="ECO:0000313" key="1">
    <source>
        <dbReference type="EMBL" id="MBB6508304.1"/>
    </source>
</evidence>
<protein>
    <submittedName>
        <fullName evidence="1">Uncharacterized protein</fullName>
    </submittedName>
</protein>
<dbReference type="EMBL" id="JACHBU010000003">
    <property type="protein sequence ID" value="MBB6508304.1"/>
    <property type="molecule type" value="Genomic_DNA"/>
</dbReference>